<reference evidence="2" key="1">
    <citation type="submission" date="2015-04" db="EMBL/GenBank/DDBJ databases">
        <title>The genome sequence of the plant pathogenic Rhizarian Plasmodiophora brassicae reveals insights in its biotrophic life cycle and the origin of chitin synthesis.</title>
        <authorList>
            <person name="Schwelm A."/>
            <person name="Fogelqvist J."/>
            <person name="Knaust A."/>
            <person name="Julke S."/>
            <person name="Lilja T."/>
            <person name="Dhandapani V."/>
            <person name="Bonilla-Rosso G."/>
            <person name="Karlsson M."/>
            <person name="Shevchenko A."/>
            <person name="Choi S.R."/>
            <person name="Kim H.G."/>
            <person name="Park J.Y."/>
            <person name="Lim Y.P."/>
            <person name="Ludwig-Muller J."/>
            <person name="Dixelius C."/>
        </authorList>
    </citation>
    <scope>NUCLEOTIDE SEQUENCE</scope>
    <source>
        <tissue evidence="2">Potato root galls</tissue>
    </source>
</reference>
<dbReference type="EMBL" id="HACM01005319">
    <property type="protein sequence ID" value="CRZ05761.1"/>
    <property type="molecule type" value="Transcribed_RNA"/>
</dbReference>
<accession>A0A0H5QVY0</accession>
<evidence type="ECO:0000256" key="1">
    <source>
        <dbReference type="SAM" id="MobiDB-lite"/>
    </source>
</evidence>
<name>A0A0H5QVY0_9EUKA</name>
<protein>
    <submittedName>
        <fullName evidence="2">Uncharacterized protein</fullName>
    </submittedName>
</protein>
<evidence type="ECO:0000313" key="2">
    <source>
        <dbReference type="EMBL" id="CRZ05761.1"/>
    </source>
</evidence>
<feature type="region of interest" description="Disordered" evidence="1">
    <location>
        <begin position="106"/>
        <end position="130"/>
    </location>
</feature>
<sequence>MASSSGKRIEVCAQCVIVPQDLEILDDNHNTDVKLLYHLLHRRNCQFDTLDKATVALQNYLKPEFSAAALIDGLILLHIASRTQLAQSIAILLQVYRFVNEDAALQDAPKKSENPSPKDAHHDVDNDTVHDEKLEDAIFRIAINIDDNTSK</sequence>
<proteinExistence type="predicted"/>
<organism evidence="2">
    <name type="scientific">Spongospora subterranea</name>
    <dbReference type="NCBI Taxonomy" id="70186"/>
    <lineage>
        <taxon>Eukaryota</taxon>
        <taxon>Sar</taxon>
        <taxon>Rhizaria</taxon>
        <taxon>Endomyxa</taxon>
        <taxon>Phytomyxea</taxon>
        <taxon>Plasmodiophorida</taxon>
        <taxon>Plasmodiophoridae</taxon>
        <taxon>Spongospora</taxon>
    </lineage>
</organism>
<feature type="compositionally biased region" description="Basic and acidic residues" evidence="1">
    <location>
        <begin position="108"/>
        <end position="130"/>
    </location>
</feature>
<dbReference type="AlphaFoldDB" id="A0A0H5QVY0"/>